<dbReference type="Gene3D" id="3.40.190.10">
    <property type="entry name" value="Periplasmic binding protein-like II"/>
    <property type="match status" value="2"/>
</dbReference>
<reference evidence="2" key="1">
    <citation type="submission" date="2016-08" db="EMBL/GenBank/DDBJ databases">
        <authorList>
            <person name="Varghese N."/>
            <person name="Submissions Spin"/>
        </authorList>
    </citation>
    <scope>NUCLEOTIDE SEQUENCE [LARGE SCALE GENOMIC DNA]</scope>
    <source>
        <strain evidence="2">ERR11</strain>
    </source>
</reference>
<dbReference type="Proteomes" id="UP000199184">
    <property type="component" value="Unassembled WGS sequence"/>
</dbReference>
<protein>
    <submittedName>
        <fullName evidence="1">Putative spermidine/putrescine transport system substrate-binding protein/mannopine transport system substrate-binding protein</fullName>
    </submittedName>
</protein>
<keyword evidence="2" id="KW-1185">Reference proteome</keyword>
<dbReference type="AlphaFoldDB" id="A0A1C3XU16"/>
<evidence type="ECO:0000313" key="1">
    <source>
        <dbReference type="EMBL" id="SCB55719.1"/>
    </source>
</evidence>
<organism evidence="1 2">
    <name type="scientific">Bradyrhizobium shewense</name>
    <dbReference type="NCBI Taxonomy" id="1761772"/>
    <lineage>
        <taxon>Bacteria</taxon>
        <taxon>Pseudomonadati</taxon>
        <taxon>Pseudomonadota</taxon>
        <taxon>Alphaproteobacteria</taxon>
        <taxon>Hyphomicrobiales</taxon>
        <taxon>Nitrobacteraceae</taxon>
        <taxon>Bradyrhizobium</taxon>
    </lineage>
</organism>
<evidence type="ECO:0000313" key="2">
    <source>
        <dbReference type="Proteomes" id="UP000199184"/>
    </source>
</evidence>
<gene>
    <name evidence="1" type="ORF">GA0061098_105115</name>
</gene>
<dbReference type="SUPFAM" id="SSF53850">
    <property type="entry name" value="Periplasmic binding protein-like II"/>
    <property type="match status" value="1"/>
</dbReference>
<accession>A0A1C3XU16</accession>
<sequence>MHQAGRVDWDIAYIEAEAYPAMHKAGMFEPIDYSLWDQEALEGAPPHTRRKDAVVGLASAIVLAYDQRPFRELAPKTGQIFGTSRSFRDQGVSTLSSVSTPSNLPSWPPADGHKDIWPLTDDKLDRAFAKLNEIKPHITKWWSAGGEAPPALDQPIWRARSMAD</sequence>
<proteinExistence type="predicted"/>
<name>A0A1C3XU16_9BRAD</name>
<dbReference type="EMBL" id="FMAI01000051">
    <property type="protein sequence ID" value="SCB55719.1"/>
    <property type="molecule type" value="Genomic_DNA"/>
</dbReference>